<sequence>MTKNCCEIMERLSKGFISQYEFETSKKKYDIELNKGKVNRETIYEYATCLVRSERRDDIPKHERIEDALATYKKVIAKEPNFILDYYKTVSVTELLLKEDRFEDALNFLEKNKKTRPQDEIDTSYIYSSRLSRMLNALAESGNVHLVRDDIPNAMQTFGKICEQYKATPWKNELARRLIQAKDANNLQKLINLSTNIHGEINSLHDLVFIFVEYGRIRMARKILETPGLRTRPHRIDTAGKRNKNESMVESLLKLLKTLIISRTISI</sequence>
<dbReference type="SUPFAM" id="SSF48452">
    <property type="entry name" value="TPR-like"/>
    <property type="match status" value="2"/>
</dbReference>
<dbReference type="STRING" id="37001.A0A1A9WXE5"/>
<dbReference type="GO" id="GO:0005739">
    <property type="term" value="C:mitochondrion"/>
    <property type="evidence" value="ECO:0007669"/>
    <property type="project" value="TreeGrafter"/>
</dbReference>
<dbReference type="GO" id="GO:0070129">
    <property type="term" value="P:regulation of mitochondrial translation"/>
    <property type="evidence" value="ECO:0007669"/>
    <property type="project" value="TreeGrafter"/>
</dbReference>
<evidence type="ECO:0000313" key="1">
    <source>
        <dbReference type="EnsemblMetazoa" id="GBRI036010-PA"/>
    </source>
</evidence>
<organism evidence="1 2">
    <name type="scientific">Glossina brevipalpis</name>
    <dbReference type="NCBI Taxonomy" id="37001"/>
    <lineage>
        <taxon>Eukaryota</taxon>
        <taxon>Metazoa</taxon>
        <taxon>Ecdysozoa</taxon>
        <taxon>Arthropoda</taxon>
        <taxon>Hexapoda</taxon>
        <taxon>Insecta</taxon>
        <taxon>Pterygota</taxon>
        <taxon>Neoptera</taxon>
        <taxon>Endopterygota</taxon>
        <taxon>Diptera</taxon>
        <taxon>Brachycera</taxon>
        <taxon>Muscomorpha</taxon>
        <taxon>Hippoboscoidea</taxon>
        <taxon>Glossinidae</taxon>
        <taxon>Glossina</taxon>
    </lineage>
</organism>
<keyword evidence="2" id="KW-1185">Reference proteome</keyword>
<protein>
    <submittedName>
        <fullName evidence="1">Uncharacterized protein</fullName>
    </submittedName>
</protein>
<dbReference type="GO" id="GO:0005634">
    <property type="term" value="C:nucleus"/>
    <property type="evidence" value="ECO:0007669"/>
    <property type="project" value="TreeGrafter"/>
</dbReference>
<dbReference type="InterPro" id="IPR011990">
    <property type="entry name" value="TPR-like_helical_dom_sf"/>
</dbReference>
<dbReference type="EnsemblMetazoa" id="GBRI036010-RA">
    <property type="protein sequence ID" value="GBRI036010-PA"/>
    <property type="gene ID" value="GBRI036010"/>
</dbReference>
<reference evidence="2" key="1">
    <citation type="submission" date="2014-03" db="EMBL/GenBank/DDBJ databases">
        <authorList>
            <person name="Aksoy S."/>
            <person name="Warren W."/>
            <person name="Wilson R.K."/>
        </authorList>
    </citation>
    <scope>NUCLEOTIDE SEQUENCE [LARGE SCALE GENOMIC DNA]</scope>
    <source>
        <strain evidence="2">IAEA</strain>
    </source>
</reference>
<evidence type="ECO:0000313" key="2">
    <source>
        <dbReference type="Proteomes" id="UP000091820"/>
    </source>
</evidence>
<proteinExistence type="predicted"/>
<dbReference type="Gene3D" id="1.25.40.10">
    <property type="entry name" value="Tetratricopeptide repeat domain"/>
    <property type="match status" value="1"/>
</dbReference>
<dbReference type="InterPro" id="IPR033490">
    <property type="entry name" value="LRP130"/>
</dbReference>
<dbReference type="Proteomes" id="UP000091820">
    <property type="component" value="Unassembled WGS sequence"/>
</dbReference>
<dbReference type="PANTHER" id="PTHR46669">
    <property type="entry name" value="LEUCINE-RICH PPR MOTIF-CONTAINING PROTEIN, MITOCHONDRIAL"/>
    <property type="match status" value="1"/>
</dbReference>
<dbReference type="PANTHER" id="PTHR46669:SF1">
    <property type="entry name" value="LEUCINE-RICH PPR MOTIF-CONTAINING PROTEIN, MITOCHONDRIAL"/>
    <property type="match status" value="1"/>
</dbReference>
<dbReference type="AlphaFoldDB" id="A0A1A9WXE5"/>
<accession>A0A1A9WXE5</accession>
<dbReference type="VEuPathDB" id="VectorBase:GBRI036010"/>
<dbReference type="GO" id="GO:0003730">
    <property type="term" value="F:mRNA 3'-UTR binding"/>
    <property type="evidence" value="ECO:0007669"/>
    <property type="project" value="TreeGrafter"/>
</dbReference>
<name>A0A1A9WXE5_9MUSC</name>
<reference evidence="1" key="2">
    <citation type="submission" date="2020-05" db="UniProtKB">
        <authorList>
            <consortium name="EnsemblMetazoa"/>
        </authorList>
    </citation>
    <scope>IDENTIFICATION</scope>
    <source>
        <strain evidence="1">IAEA</strain>
    </source>
</reference>